<dbReference type="Proteomes" id="UP000315750">
    <property type="component" value="Chromosome"/>
</dbReference>
<reference evidence="3 4" key="1">
    <citation type="submission" date="2019-02" db="EMBL/GenBank/DDBJ databases">
        <title>Deep-cultivation of Planctomycetes and their phenomic and genomic characterization uncovers novel biology.</title>
        <authorList>
            <person name="Wiegand S."/>
            <person name="Jogler M."/>
            <person name="Boedeker C."/>
            <person name="Pinto D."/>
            <person name="Vollmers J."/>
            <person name="Rivas-Marin E."/>
            <person name="Kohn T."/>
            <person name="Peeters S.H."/>
            <person name="Heuer A."/>
            <person name="Rast P."/>
            <person name="Oberbeckmann S."/>
            <person name="Bunk B."/>
            <person name="Jeske O."/>
            <person name="Meyerdierks A."/>
            <person name="Storesund J.E."/>
            <person name="Kallscheuer N."/>
            <person name="Luecker S."/>
            <person name="Lage O.M."/>
            <person name="Pohl T."/>
            <person name="Merkel B.J."/>
            <person name="Hornburger P."/>
            <person name="Mueller R.-W."/>
            <person name="Bruemmer F."/>
            <person name="Labrenz M."/>
            <person name="Spormann A.M."/>
            <person name="Op den Camp H."/>
            <person name="Overmann J."/>
            <person name="Amann R."/>
            <person name="Jetten M.S.M."/>
            <person name="Mascher T."/>
            <person name="Medema M.H."/>
            <person name="Devos D.P."/>
            <person name="Kaster A.-K."/>
            <person name="Ovreas L."/>
            <person name="Rohde M."/>
            <person name="Galperin M.Y."/>
            <person name="Jogler C."/>
        </authorList>
    </citation>
    <scope>NUCLEOTIDE SEQUENCE [LARGE SCALE GENOMIC DNA]</scope>
    <source>
        <strain evidence="3 4">Pan181</strain>
    </source>
</reference>
<evidence type="ECO:0000259" key="2">
    <source>
        <dbReference type="Pfam" id="PF12728"/>
    </source>
</evidence>
<feature type="domain" description="Helix-turn-helix" evidence="2">
    <location>
        <begin position="7"/>
        <end position="62"/>
    </location>
</feature>
<evidence type="ECO:0000313" key="3">
    <source>
        <dbReference type="EMBL" id="QDU55692.1"/>
    </source>
</evidence>
<proteinExistence type="predicted"/>
<keyword evidence="4" id="KW-1185">Reference proteome</keyword>
<feature type="region of interest" description="Disordered" evidence="1">
    <location>
        <begin position="58"/>
        <end position="78"/>
    </location>
</feature>
<dbReference type="InterPro" id="IPR009061">
    <property type="entry name" value="DNA-bd_dom_put_sf"/>
</dbReference>
<evidence type="ECO:0000256" key="1">
    <source>
        <dbReference type="SAM" id="MobiDB-lite"/>
    </source>
</evidence>
<dbReference type="KEGG" id="amuc:Pan181_18860"/>
<protein>
    <submittedName>
        <fullName evidence="3">Helix-turn-helix domain protein</fullName>
    </submittedName>
</protein>
<dbReference type="InterPro" id="IPR041657">
    <property type="entry name" value="HTH_17"/>
</dbReference>
<organism evidence="3 4">
    <name type="scientific">Aeoliella mucimassa</name>
    <dbReference type="NCBI Taxonomy" id="2527972"/>
    <lineage>
        <taxon>Bacteria</taxon>
        <taxon>Pseudomonadati</taxon>
        <taxon>Planctomycetota</taxon>
        <taxon>Planctomycetia</taxon>
        <taxon>Pirellulales</taxon>
        <taxon>Lacipirellulaceae</taxon>
        <taxon>Aeoliella</taxon>
    </lineage>
</organism>
<dbReference type="SUPFAM" id="SSF46955">
    <property type="entry name" value="Putative DNA-binding domain"/>
    <property type="match status" value="1"/>
</dbReference>
<evidence type="ECO:0000313" key="4">
    <source>
        <dbReference type="Proteomes" id="UP000315750"/>
    </source>
</evidence>
<accession>A0A518ALT6</accession>
<dbReference type="Pfam" id="PF12728">
    <property type="entry name" value="HTH_17"/>
    <property type="match status" value="1"/>
</dbReference>
<sequence>MNTSTKMLNPPQIAEMLGVGVAKVHGWIESGELTAINVATTSGGRPRWAIEPDEFERFKRSRSSTSTPKPAKRYRQPAGVIEFYK</sequence>
<dbReference type="EMBL" id="CP036278">
    <property type="protein sequence ID" value="QDU55692.1"/>
    <property type="molecule type" value="Genomic_DNA"/>
</dbReference>
<dbReference type="AlphaFoldDB" id="A0A518ALT6"/>
<dbReference type="OrthoDB" id="292298at2"/>
<gene>
    <name evidence="3" type="ORF">Pan181_18860</name>
</gene>
<name>A0A518ALT6_9BACT</name>